<dbReference type="AlphaFoldDB" id="A0A4Y5T8C0"/>
<organism evidence="4">
    <name type="scientific">Dictyopteris divaricata</name>
    <dbReference type="NCBI Taxonomy" id="156996"/>
    <lineage>
        <taxon>Eukaryota</taxon>
        <taxon>Sar</taxon>
        <taxon>Stramenopiles</taxon>
        <taxon>Ochrophyta</taxon>
        <taxon>PX clade</taxon>
        <taxon>Phaeophyceae</taxon>
        <taxon>Dictyotales</taxon>
        <taxon>Dictyotaceae</taxon>
        <taxon>Dictyopteris</taxon>
    </lineage>
</organism>
<gene>
    <name evidence="4" type="primary">rps10</name>
    <name evidence="4" type="ORF">DicdiMp01</name>
</gene>
<evidence type="ECO:0000256" key="1">
    <source>
        <dbReference type="ARBA" id="ARBA00022980"/>
    </source>
</evidence>
<dbReference type="Gene3D" id="3.30.70.600">
    <property type="entry name" value="Ribosomal protein S10 domain"/>
    <property type="match status" value="1"/>
</dbReference>
<dbReference type="Pfam" id="PF00338">
    <property type="entry name" value="Ribosomal_S10"/>
    <property type="match status" value="1"/>
</dbReference>
<keyword evidence="1 4" id="KW-0689">Ribosomal protein</keyword>
<evidence type="ECO:0000313" key="4">
    <source>
        <dbReference type="EMBL" id="QDB64110.1"/>
    </source>
</evidence>
<name>A0A4Y5T8C0_9PHAE</name>
<keyword evidence="4" id="KW-0496">Mitochondrion</keyword>
<dbReference type="EMBL" id="MG940856">
    <property type="protein sequence ID" value="QDB64110.1"/>
    <property type="molecule type" value="Genomic_DNA"/>
</dbReference>
<keyword evidence="2" id="KW-0687">Ribonucleoprotein</keyword>
<accession>A0A4Y5T8C0</accession>
<dbReference type="InterPro" id="IPR027486">
    <property type="entry name" value="Ribosomal_uS10_dom"/>
</dbReference>
<dbReference type="GO" id="GO:1990904">
    <property type="term" value="C:ribonucleoprotein complex"/>
    <property type="evidence" value="ECO:0007669"/>
    <property type="project" value="UniProtKB-KW"/>
</dbReference>
<dbReference type="InterPro" id="IPR036838">
    <property type="entry name" value="Ribosomal_uS10_dom_sf"/>
</dbReference>
<evidence type="ECO:0000256" key="2">
    <source>
        <dbReference type="ARBA" id="ARBA00023274"/>
    </source>
</evidence>
<geneLocation type="mitochondrion" evidence="4"/>
<dbReference type="RefSeq" id="YP_009672625.1">
    <property type="nucleotide sequence ID" value="NC_043845.1"/>
</dbReference>
<dbReference type="GeneID" id="40880668"/>
<feature type="domain" description="Small ribosomal subunit protein uS10" evidence="3">
    <location>
        <begin position="43"/>
        <end position="102"/>
    </location>
</feature>
<evidence type="ECO:0000259" key="3">
    <source>
        <dbReference type="Pfam" id="PF00338"/>
    </source>
</evidence>
<protein>
    <submittedName>
        <fullName evidence="4">Ribosomal protein S10</fullName>
    </submittedName>
</protein>
<dbReference type="SUPFAM" id="SSF54999">
    <property type="entry name" value="Ribosomal protein S10"/>
    <property type="match status" value="1"/>
</dbReference>
<proteinExistence type="predicted"/>
<sequence>MRLISSDKPTSGYKCKIWVRSTNKINLKKWRSVLPLNPTCQGLPTNIKRFTLIRAPLGSKKSKEQYELIEYGYQFCFFSTSASVLLKILDVIRYPVGVKLKISVLTGGS</sequence>
<reference evidence="4" key="1">
    <citation type="journal article" date="2019" name="J. Mol. Evol.">
        <title>Understanding the Evolution of Mitochondrial Genomes in Phaeophyceae Inferred from Mitogenomes of Ishige okamurae (Ishigeales) and Dictyopteris divaricata (Dictyotales).</title>
        <authorList>
            <person name="Liu F."/>
            <person name="Zhang Y."/>
            <person name="Bi Y."/>
            <person name="Chen W."/>
            <person name="Moejes F.W."/>
        </authorList>
    </citation>
    <scope>NUCLEOTIDE SEQUENCE</scope>
</reference>
<dbReference type="GO" id="GO:0005840">
    <property type="term" value="C:ribosome"/>
    <property type="evidence" value="ECO:0007669"/>
    <property type="project" value="UniProtKB-KW"/>
</dbReference>